<dbReference type="Proteomes" id="UP000265515">
    <property type="component" value="Unassembled WGS sequence"/>
</dbReference>
<name>A0A388M030_CHABU</name>
<gene>
    <name evidence="1" type="ORF">CBR_g46008</name>
</gene>
<dbReference type="AlphaFoldDB" id="A0A388M030"/>
<reference evidence="1 2" key="1">
    <citation type="journal article" date="2018" name="Cell">
        <title>The Chara Genome: Secondary Complexity and Implications for Plant Terrestrialization.</title>
        <authorList>
            <person name="Nishiyama T."/>
            <person name="Sakayama H."/>
            <person name="Vries J.D."/>
            <person name="Buschmann H."/>
            <person name="Saint-Marcoux D."/>
            <person name="Ullrich K.K."/>
            <person name="Haas F.B."/>
            <person name="Vanderstraeten L."/>
            <person name="Becker D."/>
            <person name="Lang D."/>
            <person name="Vosolsobe S."/>
            <person name="Rombauts S."/>
            <person name="Wilhelmsson P.K.I."/>
            <person name="Janitza P."/>
            <person name="Kern R."/>
            <person name="Heyl A."/>
            <person name="Rumpler F."/>
            <person name="Villalobos L.I.A.C."/>
            <person name="Clay J.M."/>
            <person name="Skokan R."/>
            <person name="Toyoda A."/>
            <person name="Suzuki Y."/>
            <person name="Kagoshima H."/>
            <person name="Schijlen E."/>
            <person name="Tajeshwar N."/>
            <person name="Catarino B."/>
            <person name="Hetherington A.J."/>
            <person name="Saltykova A."/>
            <person name="Bonnot C."/>
            <person name="Breuninger H."/>
            <person name="Symeonidi A."/>
            <person name="Radhakrishnan G.V."/>
            <person name="Van Nieuwerburgh F."/>
            <person name="Deforce D."/>
            <person name="Chang C."/>
            <person name="Karol K.G."/>
            <person name="Hedrich R."/>
            <person name="Ulvskov P."/>
            <person name="Glockner G."/>
            <person name="Delwiche C.F."/>
            <person name="Petrasek J."/>
            <person name="Van de Peer Y."/>
            <person name="Friml J."/>
            <person name="Beilby M."/>
            <person name="Dolan L."/>
            <person name="Kohara Y."/>
            <person name="Sugano S."/>
            <person name="Fujiyama A."/>
            <person name="Delaux P.-M."/>
            <person name="Quint M."/>
            <person name="TheiBen G."/>
            <person name="Hagemann M."/>
            <person name="Harholt J."/>
            <person name="Dunand C."/>
            <person name="Zachgo S."/>
            <person name="Langdale J."/>
            <person name="Maumus F."/>
            <person name="Straeten D.V.D."/>
            <person name="Gould S.B."/>
            <person name="Rensing S.A."/>
        </authorList>
    </citation>
    <scope>NUCLEOTIDE SEQUENCE [LARGE SCALE GENOMIC DNA]</scope>
    <source>
        <strain evidence="1 2">S276</strain>
    </source>
</reference>
<dbReference type="OrthoDB" id="420022at2759"/>
<dbReference type="EMBL" id="BFEA01000635">
    <property type="protein sequence ID" value="GBG87852.1"/>
    <property type="molecule type" value="Genomic_DNA"/>
</dbReference>
<proteinExistence type="predicted"/>
<comment type="caution">
    <text evidence="1">The sequence shown here is derived from an EMBL/GenBank/DDBJ whole genome shotgun (WGS) entry which is preliminary data.</text>
</comment>
<accession>A0A388M030</accession>
<keyword evidence="2" id="KW-1185">Reference proteome</keyword>
<organism evidence="1 2">
    <name type="scientific">Chara braunii</name>
    <name type="common">Braun's stonewort</name>
    <dbReference type="NCBI Taxonomy" id="69332"/>
    <lineage>
        <taxon>Eukaryota</taxon>
        <taxon>Viridiplantae</taxon>
        <taxon>Streptophyta</taxon>
        <taxon>Charophyceae</taxon>
        <taxon>Charales</taxon>
        <taxon>Characeae</taxon>
        <taxon>Chara</taxon>
    </lineage>
</organism>
<sequence>MVPSAIPFGYDRVKMQVRDMMGNVWSTHYVNDMFSFRHFDREAIIDEKEAVTCRPRDARIFDPPIGNPVELALAEGTVFGGEKSITYVHVRGKEATFDDICMDVWDHVAMRKDVVATSNIVAHVIQEGHLYQHVGRDMYGYHVNWVPVLGGGDTCLRLQSSCEGPGIAGGTRAALLGEDKGGRTADGVHGI</sequence>
<evidence type="ECO:0000313" key="1">
    <source>
        <dbReference type="EMBL" id="GBG87852.1"/>
    </source>
</evidence>
<dbReference type="Gramene" id="GBG87852">
    <property type="protein sequence ID" value="GBG87852"/>
    <property type="gene ID" value="CBR_g46008"/>
</dbReference>
<protein>
    <submittedName>
        <fullName evidence="1">Uncharacterized protein</fullName>
    </submittedName>
</protein>
<evidence type="ECO:0000313" key="2">
    <source>
        <dbReference type="Proteomes" id="UP000265515"/>
    </source>
</evidence>